<feature type="transmembrane region" description="Helical" evidence="1">
    <location>
        <begin position="101"/>
        <end position="119"/>
    </location>
</feature>
<dbReference type="AlphaFoldDB" id="A0A382AVG3"/>
<protein>
    <recommendedName>
        <fullName evidence="3">Xanthine/uracil/vitamin C permease</fullName>
    </recommendedName>
</protein>
<evidence type="ECO:0000256" key="1">
    <source>
        <dbReference type="SAM" id="Phobius"/>
    </source>
</evidence>
<keyword evidence="1" id="KW-1133">Transmembrane helix</keyword>
<evidence type="ECO:0008006" key="3">
    <source>
        <dbReference type="Google" id="ProtNLM"/>
    </source>
</evidence>
<accession>A0A382AVG3</accession>
<feature type="transmembrane region" description="Helical" evidence="1">
    <location>
        <begin position="308"/>
        <end position="329"/>
    </location>
</feature>
<feature type="transmembrane region" description="Helical" evidence="1">
    <location>
        <begin position="35"/>
        <end position="57"/>
    </location>
</feature>
<feature type="transmembrane region" description="Helical" evidence="1">
    <location>
        <begin position="277"/>
        <end position="296"/>
    </location>
</feature>
<gene>
    <name evidence="2" type="ORF">METZ01_LOCUS158370</name>
</gene>
<feature type="transmembrane region" description="Helical" evidence="1">
    <location>
        <begin position="78"/>
        <end position="95"/>
    </location>
</feature>
<evidence type="ECO:0000313" key="2">
    <source>
        <dbReference type="EMBL" id="SVB05516.1"/>
    </source>
</evidence>
<keyword evidence="1" id="KW-0812">Transmembrane</keyword>
<keyword evidence="1" id="KW-0472">Membrane</keyword>
<sequence>MEGMMENILTAIAVVINGIPQGILALSFGFAAFPTAIAFVIGILGSAAFYSVATISFQAETITLAGTLGNNMKERLSLIFWGAALLLIPSLLGMNEALVNFIGPLVVTSMMAGVGIMLANVSVDLFKSEKWTGGVSVISALLVWFWTKDLAQTIIWSVILSTIFYVALKFNAELREKLGVEIEEIKVDKSREKFTTGNIQWDFWTNRNIVIGALSLACLNIGANISFGKITGSIAGAETNIDHLAIYSSLADMGSAFFGGGPVEAIISGTAAAPMPVVASCIMMGIMAVILLSKALPWIGQYVHRASIAGFLFVLGVFVTFATNIAGALSIGGDFAGPYGFGPAGMVIGASAFVTAKFNPFYGLVAGFVTSLIMMGA</sequence>
<feature type="transmembrane region" description="Helical" evidence="1">
    <location>
        <begin position="131"/>
        <end position="147"/>
    </location>
</feature>
<organism evidence="2">
    <name type="scientific">marine metagenome</name>
    <dbReference type="NCBI Taxonomy" id="408172"/>
    <lineage>
        <taxon>unclassified sequences</taxon>
        <taxon>metagenomes</taxon>
        <taxon>ecological metagenomes</taxon>
    </lineage>
</organism>
<reference evidence="2" key="1">
    <citation type="submission" date="2018-05" db="EMBL/GenBank/DDBJ databases">
        <authorList>
            <person name="Lanie J.A."/>
            <person name="Ng W.-L."/>
            <person name="Kazmierczak K.M."/>
            <person name="Andrzejewski T.M."/>
            <person name="Davidsen T.M."/>
            <person name="Wayne K.J."/>
            <person name="Tettelin H."/>
            <person name="Glass J.I."/>
            <person name="Rusch D."/>
            <person name="Podicherti R."/>
            <person name="Tsui H.-C.T."/>
            <person name="Winkler M.E."/>
        </authorList>
    </citation>
    <scope>NUCLEOTIDE SEQUENCE</scope>
</reference>
<proteinExistence type="predicted"/>
<name>A0A382AVG3_9ZZZZ</name>
<dbReference type="EMBL" id="UINC01027015">
    <property type="protein sequence ID" value="SVB05516.1"/>
    <property type="molecule type" value="Genomic_DNA"/>
</dbReference>
<feature type="transmembrane region" description="Helical" evidence="1">
    <location>
        <begin position="153"/>
        <end position="172"/>
    </location>
</feature>